<gene>
    <name evidence="2" type="ORF">GCM10010140_60550</name>
</gene>
<protein>
    <submittedName>
        <fullName evidence="2">Uncharacterized protein</fullName>
    </submittedName>
</protein>
<accession>A0ABQ2RDX6</accession>
<evidence type="ECO:0000256" key="1">
    <source>
        <dbReference type="SAM" id="SignalP"/>
    </source>
</evidence>
<proteinExistence type="predicted"/>
<keyword evidence="3" id="KW-1185">Reference proteome</keyword>
<feature type="signal peptide" evidence="1">
    <location>
        <begin position="1"/>
        <end position="19"/>
    </location>
</feature>
<dbReference type="EMBL" id="BMQJ01000018">
    <property type="protein sequence ID" value="GGQ22192.1"/>
    <property type="molecule type" value="Genomic_DNA"/>
</dbReference>
<dbReference type="Proteomes" id="UP000611554">
    <property type="component" value="Unassembled WGS sequence"/>
</dbReference>
<keyword evidence="1" id="KW-0732">Signal</keyword>
<name>A0ABQ2RDX6_9ACTN</name>
<feature type="chain" id="PRO_5045866011" evidence="1">
    <location>
        <begin position="20"/>
        <end position="112"/>
    </location>
</feature>
<organism evidence="2 3">
    <name type="scientific">Streptosporangium pseudovulgare</name>
    <dbReference type="NCBI Taxonomy" id="35765"/>
    <lineage>
        <taxon>Bacteria</taxon>
        <taxon>Bacillati</taxon>
        <taxon>Actinomycetota</taxon>
        <taxon>Actinomycetes</taxon>
        <taxon>Streptosporangiales</taxon>
        <taxon>Streptosporangiaceae</taxon>
        <taxon>Streptosporangium</taxon>
    </lineage>
</organism>
<evidence type="ECO:0000313" key="3">
    <source>
        <dbReference type="Proteomes" id="UP000611554"/>
    </source>
</evidence>
<reference evidence="3" key="1">
    <citation type="journal article" date="2019" name="Int. J. Syst. Evol. Microbiol.">
        <title>The Global Catalogue of Microorganisms (GCM) 10K type strain sequencing project: providing services to taxonomists for standard genome sequencing and annotation.</title>
        <authorList>
            <consortium name="The Broad Institute Genomics Platform"/>
            <consortium name="The Broad Institute Genome Sequencing Center for Infectious Disease"/>
            <person name="Wu L."/>
            <person name="Ma J."/>
        </authorList>
    </citation>
    <scope>NUCLEOTIDE SEQUENCE [LARGE SCALE GENOMIC DNA]</scope>
    <source>
        <strain evidence="3">JCM 3115</strain>
    </source>
</reference>
<comment type="caution">
    <text evidence="2">The sequence shown here is derived from an EMBL/GenBank/DDBJ whole genome shotgun (WGS) entry which is preliminary data.</text>
</comment>
<sequence>MVILPAAALAAAASGVRSGASFVPASVSFPVGATNIASDGMGYDVGMIDREVGVDPDAVVAAAAGFSPGADMVSTLAATIISGTAMAAPRNPMSFSSSAIQIAVPKGTVARL</sequence>
<evidence type="ECO:0000313" key="2">
    <source>
        <dbReference type="EMBL" id="GGQ22192.1"/>
    </source>
</evidence>